<name>A0A9Q1IQ93_SYNKA</name>
<feature type="region of interest" description="Disordered" evidence="1">
    <location>
        <begin position="177"/>
        <end position="212"/>
    </location>
</feature>
<evidence type="ECO:0000313" key="2">
    <source>
        <dbReference type="EMBL" id="KAJ8348437.1"/>
    </source>
</evidence>
<feature type="compositionally biased region" description="Basic and acidic residues" evidence="1">
    <location>
        <begin position="181"/>
        <end position="197"/>
    </location>
</feature>
<dbReference type="Proteomes" id="UP001152622">
    <property type="component" value="Chromosome 10"/>
</dbReference>
<gene>
    <name evidence="2" type="ORF">SKAU_G00270260</name>
</gene>
<reference evidence="2" key="1">
    <citation type="journal article" date="2023" name="Science">
        <title>Genome structures resolve the early diversification of teleost fishes.</title>
        <authorList>
            <person name="Parey E."/>
            <person name="Louis A."/>
            <person name="Montfort J."/>
            <person name="Bouchez O."/>
            <person name="Roques C."/>
            <person name="Iampietro C."/>
            <person name="Lluch J."/>
            <person name="Castinel A."/>
            <person name="Donnadieu C."/>
            <person name="Desvignes T."/>
            <person name="Floi Bucao C."/>
            <person name="Jouanno E."/>
            <person name="Wen M."/>
            <person name="Mejri S."/>
            <person name="Dirks R."/>
            <person name="Jansen H."/>
            <person name="Henkel C."/>
            <person name="Chen W.J."/>
            <person name="Zahm M."/>
            <person name="Cabau C."/>
            <person name="Klopp C."/>
            <person name="Thompson A.W."/>
            <person name="Robinson-Rechavi M."/>
            <person name="Braasch I."/>
            <person name="Lecointre G."/>
            <person name="Bobe J."/>
            <person name="Postlethwait J.H."/>
            <person name="Berthelot C."/>
            <person name="Roest Crollius H."/>
            <person name="Guiguen Y."/>
        </authorList>
    </citation>
    <scope>NUCLEOTIDE SEQUENCE</scope>
    <source>
        <strain evidence="2">WJC10195</strain>
    </source>
</reference>
<protein>
    <submittedName>
        <fullName evidence="2">Uncharacterized protein</fullName>
    </submittedName>
</protein>
<dbReference type="AlphaFoldDB" id="A0A9Q1IQ93"/>
<evidence type="ECO:0000256" key="1">
    <source>
        <dbReference type="SAM" id="MobiDB-lite"/>
    </source>
</evidence>
<evidence type="ECO:0000313" key="3">
    <source>
        <dbReference type="Proteomes" id="UP001152622"/>
    </source>
</evidence>
<organism evidence="2 3">
    <name type="scientific">Synaphobranchus kaupii</name>
    <name type="common">Kaup's arrowtooth eel</name>
    <dbReference type="NCBI Taxonomy" id="118154"/>
    <lineage>
        <taxon>Eukaryota</taxon>
        <taxon>Metazoa</taxon>
        <taxon>Chordata</taxon>
        <taxon>Craniata</taxon>
        <taxon>Vertebrata</taxon>
        <taxon>Euteleostomi</taxon>
        <taxon>Actinopterygii</taxon>
        <taxon>Neopterygii</taxon>
        <taxon>Teleostei</taxon>
        <taxon>Anguilliformes</taxon>
        <taxon>Synaphobranchidae</taxon>
        <taxon>Synaphobranchus</taxon>
    </lineage>
</organism>
<keyword evidence="3" id="KW-1185">Reference proteome</keyword>
<dbReference type="EMBL" id="JAINUF010000010">
    <property type="protein sequence ID" value="KAJ8348437.1"/>
    <property type="molecule type" value="Genomic_DNA"/>
</dbReference>
<proteinExistence type="predicted"/>
<accession>A0A9Q1IQ93</accession>
<comment type="caution">
    <text evidence="2">The sequence shown here is derived from an EMBL/GenBank/DDBJ whole genome shotgun (WGS) entry which is preliminary data.</text>
</comment>
<sequence length="212" mass="22634">MAPFRLELARPGGACTAAKQTALQFQHLCMAGWGGAAAGLAAFRSPDRQLTAALSAVQSTLSGVPNGLYSQPPLCYRGISPGSSARLLRLPAHNGGSVGPLKSVAPALWPRPRFTRPPGGCEVHRHTELASGAVSYPEPALRGLCPLCMGKNERRERCCPGKDVHVPGKVEHRAGLLSETLGDRMGESDRLNERTDEYEGVPLSKRARPGWH</sequence>